<organism evidence="1">
    <name type="scientific">Arundo donax</name>
    <name type="common">Giant reed</name>
    <name type="synonym">Donax arundinaceus</name>
    <dbReference type="NCBI Taxonomy" id="35708"/>
    <lineage>
        <taxon>Eukaryota</taxon>
        <taxon>Viridiplantae</taxon>
        <taxon>Streptophyta</taxon>
        <taxon>Embryophyta</taxon>
        <taxon>Tracheophyta</taxon>
        <taxon>Spermatophyta</taxon>
        <taxon>Magnoliopsida</taxon>
        <taxon>Liliopsida</taxon>
        <taxon>Poales</taxon>
        <taxon>Poaceae</taxon>
        <taxon>PACMAD clade</taxon>
        <taxon>Arundinoideae</taxon>
        <taxon>Arundineae</taxon>
        <taxon>Arundo</taxon>
    </lineage>
</organism>
<evidence type="ECO:0000313" key="1">
    <source>
        <dbReference type="EMBL" id="JAE23511.1"/>
    </source>
</evidence>
<name>A0A0A9GLT2_ARUDO</name>
<reference evidence="1" key="1">
    <citation type="submission" date="2014-09" db="EMBL/GenBank/DDBJ databases">
        <authorList>
            <person name="Magalhaes I.L.F."/>
            <person name="Oliveira U."/>
            <person name="Santos F.R."/>
            <person name="Vidigal T.H.D.A."/>
            <person name="Brescovit A.D."/>
            <person name="Santos A.J."/>
        </authorList>
    </citation>
    <scope>NUCLEOTIDE SEQUENCE</scope>
    <source>
        <tissue evidence="1">Shoot tissue taken approximately 20 cm above the soil surface</tissue>
    </source>
</reference>
<proteinExistence type="predicted"/>
<reference evidence="1" key="2">
    <citation type="journal article" date="2015" name="Data Brief">
        <title>Shoot transcriptome of the giant reed, Arundo donax.</title>
        <authorList>
            <person name="Barrero R.A."/>
            <person name="Guerrero F.D."/>
            <person name="Moolhuijzen P."/>
            <person name="Goolsby J.A."/>
            <person name="Tidwell J."/>
            <person name="Bellgard S.E."/>
            <person name="Bellgard M.I."/>
        </authorList>
    </citation>
    <scope>NUCLEOTIDE SEQUENCE</scope>
    <source>
        <tissue evidence="1">Shoot tissue taken approximately 20 cm above the soil surface</tissue>
    </source>
</reference>
<protein>
    <submittedName>
        <fullName evidence="1">Uncharacterized protein</fullName>
    </submittedName>
</protein>
<dbReference type="AlphaFoldDB" id="A0A0A9GLT2"/>
<accession>A0A0A9GLT2</accession>
<sequence length="27" mass="3141">MALIYVSPEQTDTMYCFISPVACQCYY</sequence>
<dbReference type="EMBL" id="GBRH01174385">
    <property type="protein sequence ID" value="JAE23511.1"/>
    <property type="molecule type" value="Transcribed_RNA"/>
</dbReference>